<proteinExistence type="predicted"/>
<sequence length="203" mass="23597">METLRSINLRKFNSSVLILDKYELDSVAQSGTFVITANEPTHDNLVLKTADMRILSIDSDSITVSFEDERDIDAIIAFDDAIIHQLTSCSKTCFNETYTYEMIDEDVYRRSLITNRKTQHFSMRLYYNETLKVYDPSKVIIEQDRLVPNVIFRAALKPWTLKTQLKTHRAYTTWNIDHVMIVEEPFHTECVLDASDTSDCEDH</sequence>
<dbReference type="EMBL" id="MN739475">
    <property type="protein sequence ID" value="QHT06814.1"/>
    <property type="molecule type" value="Genomic_DNA"/>
</dbReference>
<dbReference type="AlphaFoldDB" id="A0A6C0CSY3"/>
<name>A0A6C0CSY3_9ZZZZ</name>
<protein>
    <submittedName>
        <fullName evidence="1">Uncharacterized protein</fullName>
    </submittedName>
</protein>
<evidence type="ECO:0000313" key="1">
    <source>
        <dbReference type="EMBL" id="QHT06814.1"/>
    </source>
</evidence>
<accession>A0A6C0CSY3</accession>
<organism evidence="1">
    <name type="scientific">viral metagenome</name>
    <dbReference type="NCBI Taxonomy" id="1070528"/>
    <lineage>
        <taxon>unclassified sequences</taxon>
        <taxon>metagenomes</taxon>
        <taxon>organismal metagenomes</taxon>
    </lineage>
</organism>
<reference evidence="1" key="1">
    <citation type="journal article" date="2020" name="Nature">
        <title>Giant virus diversity and host interactions through global metagenomics.</title>
        <authorList>
            <person name="Schulz F."/>
            <person name="Roux S."/>
            <person name="Paez-Espino D."/>
            <person name="Jungbluth S."/>
            <person name="Walsh D.A."/>
            <person name="Denef V.J."/>
            <person name="McMahon K.D."/>
            <person name="Konstantinidis K.T."/>
            <person name="Eloe-Fadrosh E.A."/>
            <person name="Kyrpides N.C."/>
            <person name="Woyke T."/>
        </authorList>
    </citation>
    <scope>NUCLEOTIDE SEQUENCE</scope>
    <source>
        <strain evidence="1">GVMAG-M-3300021473-15</strain>
    </source>
</reference>